<dbReference type="InterPro" id="IPR006076">
    <property type="entry name" value="FAD-dep_OxRdtase"/>
</dbReference>
<dbReference type="Pfam" id="PF08669">
    <property type="entry name" value="GCV_T_C"/>
    <property type="match status" value="1"/>
</dbReference>
<evidence type="ECO:0000256" key="1">
    <source>
        <dbReference type="ARBA" id="ARBA00008609"/>
    </source>
</evidence>
<feature type="domain" description="Aminomethyltransferase C-terminal" evidence="5">
    <location>
        <begin position="751"/>
        <end position="838"/>
    </location>
</feature>
<dbReference type="FunFam" id="2.40.30.110:FF:000004">
    <property type="entry name" value="Pyruvate dehydrogenase phosphatase regulatory subunit, mitochondrial"/>
    <property type="match status" value="1"/>
</dbReference>
<dbReference type="Gene3D" id="2.40.30.110">
    <property type="entry name" value="Aminomethyltransferase beta-barrel domains"/>
    <property type="match status" value="1"/>
</dbReference>
<dbReference type="Gene3D" id="3.50.50.60">
    <property type="entry name" value="FAD/NAD(P)-binding domain"/>
    <property type="match status" value="1"/>
</dbReference>
<proteinExistence type="inferred from homology"/>
<dbReference type="Proteomes" id="UP000752696">
    <property type="component" value="Unassembled WGS sequence"/>
</dbReference>
<dbReference type="Pfam" id="PF01266">
    <property type="entry name" value="DAO"/>
    <property type="match status" value="1"/>
</dbReference>
<dbReference type="InterPro" id="IPR027266">
    <property type="entry name" value="TrmE/GcvT-like"/>
</dbReference>
<feature type="domain" description="GCVT N-terminal" evidence="4">
    <location>
        <begin position="675"/>
        <end position="729"/>
    </location>
</feature>
<evidence type="ECO:0000259" key="5">
    <source>
        <dbReference type="Pfam" id="PF08669"/>
    </source>
</evidence>
<dbReference type="SUPFAM" id="SSF51905">
    <property type="entry name" value="FAD/NAD(P)-binding domain"/>
    <property type="match status" value="1"/>
</dbReference>
<comment type="similarity">
    <text evidence="1">Belongs to the GcvT family.</text>
</comment>
<dbReference type="GO" id="GO:0005759">
    <property type="term" value="C:mitochondrial matrix"/>
    <property type="evidence" value="ECO:0007669"/>
    <property type="project" value="TreeGrafter"/>
</dbReference>
<evidence type="ECO:0000313" key="7">
    <source>
        <dbReference type="EMBL" id="CAD1468398.1"/>
    </source>
</evidence>
<dbReference type="Gene3D" id="3.30.70.1400">
    <property type="entry name" value="Aminomethyltransferase beta-barrel domains"/>
    <property type="match status" value="2"/>
</dbReference>
<dbReference type="Pfam" id="PF16350">
    <property type="entry name" value="FAO_M"/>
    <property type="match status" value="1"/>
</dbReference>
<dbReference type="AlphaFoldDB" id="A0A6V7GVV7"/>
<dbReference type="InterPro" id="IPR006222">
    <property type="entry name" value="GCVT_N"/>
</dbReference>
<evidence type="ECO:0000313" key="8">
    <source>
        <dbReference type="Proteomes" id="UP000752696"/>
    </source>
</evidence>
<feature type="domain" description="GCVT N-terminal" evidence="4">
    <location>
        <begin position="474"/>
        <end position="674"/>
    </location>
</feature>
<dbReference type="SUPFAM" id="SSF103025">
    <property type="entry name" value="Folate-binding domain"/>
    <property type="match status" value="1"/>
</dbReference>
<evidence type="ECO:0000259" key="6">
    <source>
        <dbReference type="Pfam" id="PF16350"/>
    </source>
</evidence>
<name>A0A6V7GVV7_9HYME</name>
<dbReference type="FunFam" id="3.30.70.1400:FF:000003">
    <property type="entry name" value="Pyruvate dehydrogenase phosphatase regulatory subunit"/>
    <property type="match status" value="1"/>
</dbReference>
<dbReference type="Gene3D" id="3.30.9.10">
    <property type="entry name" value="D-Amino Acid Oxidase, subunit A, domain 2"/>
    <property type="match status" value="1"/>
</dbReference>
<dbReference type="InterPro" id="IPR032503">
    <property type="entry name" value="FAO_M"/>
</dbReference>
<dbReference type="InterPro" id="IPR036188">
    <property type="entry name" value="FAD/NAD-bd_sf"/>
</dbReference>
<feature type="region of interest" description="Disordered" evidence="2">
    <location>
        <begin position="845"/>
        <end position="864"/>
    </location>
</feature>
<evidence type="ECO:0000256" key="2">
    <source>
        <dbReference type="SAM" id="MobiDB-lite"/>
    </source>
</evidence>
<feature type="domain" description="FAD dependent oxidoreductase" evidence="3">
    <location>
        <begin position="52"/>
        <end position="413"/>
    </location>
</feature>
<dbReference type="OrthoDB" id="429143at2759"/>
<dbReference type="PANTHER" id="PTHR13847:SF257">
    <property type="entry name" value="FI22513P1"/>
    <property type="match status" value="1"/>
</dbReference>
<sequence length="864" mass="97335">MWHHCKLVCNKFVTKWNNIVFYNYNKRIRHCSSKSTVETNEDVDDPLPKEAKVVICGGGVMGGAVAYHLSLLGLGSQTVIVESGRLGGGTTWHTSGLVGAFKPSLAQVKLAHDSIALYKELEEKGLSTGWKQCGSLSLARTRDRMTVFRRMKAQSISCNIECHLITPKQIEEICPLLRIDDLVGGLWIPGDGVGDPYQICLTLIGEAKKKGVKVFENCKVTKIITQNDNNVIEAVETTHGTIECEHFVNCAGFWARNVGKLSEPYVKVPLHPVEHYYLHTKLIDGLDPMTPVIRDLDGYIYFRENNGSFLAGGFEPVAKPAFEDGTIPEGTEQRFLPEDWDHFHILLEQMLYRIPSLGNAVLEKLCNGPEAFSPDCKWIVGKAPEIRNYYIAAGMKTVGISAAGGVGRATAELIVNGSTSLDMYELDVSRFLGLHNNRKFLRDRVKEVPGTHYALQYPHHEFKTGRNLRMSPIYPKLREAGAIFGQVMGYERPSWFQLDDDNDLETIDGFQRCKIAYTNTFSKPPWFEAVSKEYAACRETIGLSDYSSFTKIDLWSNGMEVVDFLQYLCSNDVDVPVGGIIHTGLQNHRGGYENDCSLARIAPNHYMMIAPTIQQTRCKHWINRHLPIDGSVAVSDVTSAYTAICIMGPATRQLLSELTDIDLNPKNFPFFTFKFALHVYTRLIDAGAKYGIKHAGYYATRALRVEKFYAFWGQDLDTFTTPLECGRTWRKGVNFIGRDALLKQREEGVKRKYVQLLLNDHDLELDTWCWGSEPIFRNGKYCGMTTTTGYGFTFKKQVCLGFVQNFDSQGRAQEVTNEYILSGDYEVDVAGIKFPAKCHLHSPNLPTKFPDKERDSYHATRDHQ</sequence>
<evidence type="ECO:0000259" key="4">
    <source>
        <dbReference type="Pfam" id="PF01571"/>
    </source>
</evidence>
<gene>
    <name evidence="7" type="ORF">MHI_LOCUS40985</name>
</gene>
<keyword evidence="8" id="KW-1185">Reference proteome</keyword>
<feature type="compositionally biased region" description="Basic and acidic residues" evidence="2">
    <location>
        <begin position="849"/>
        <end position="864"/>
    </location>
</feature>
<dbReference type="SUPFAM" id="SSF54373">
    <property type="entry name" value="FAD-linked reductases, C-terminal domain"/>
    <property type="match status" value="1"/>
</dbReference>
<feature type="domain" description="FAD dependent oxidoreductase central" evidence="6">
    <location>
        <begin position="416"/>
        <end position="471"/>
    </location>
</feature>
<reference evidence="7" key="1">
    <citation type="submission" date="2020-07" db="EMBL/GenBank/DDBJ databases">
        <authorList>
            <person name="Nazaruddin N."/>
        </authorList>
    </citation>
    <scope>NUCLEOTIDE SEQUENCE</scope>
</reference>
<dbReference type="Pfam" id="PF01571">
    <property type="entry name" value="GCV_T"/>
    <property type="match status" value="2"/>
</dbReference>
<dbReference type="EMBL" id="CAJDYZ010000496">
    <property type="protein sequence ID" value="CAD1468398.1"/>
    <property type="molecule type" value="Genomic_DNA"/>
</dbReference>
<dbReference type="Gene3D" id="3.30.1360.120">
    <property type="entry name" value="Probable tRNA modification gtpase trme, domain 1"/>
    <property type="match status" value="2"/>
</dbReference>
<feature type="non-terminal residue" evidence="7">
    <location>
        <position position="1"/>
    </location>
</feature>
<dbReference type="SUPFAM" id="SSF101790">
    <property type="entry name" value="Aminomethyltransferase beta-barrel domain"/>
    <property type="match status" value="1"/>
</dbReference>
<evidence type="ECO:0008006" key="9">
    <source>
        <dbReference type="Google" id="ProtNLM"/>
    </source>
</evidence>
<dbReference type="InterPro" id="IPR013977">
    <property type="entry name" value="GcvT_C"/>
</dbReference>
<comment type="caution">
    <text evidence="7">The sequence shown here is derived from an EMBL/GenBank/DDBJ whole genome shotgun (WGS) entry which is preliminary data.</text>
</comment>
<dbReference type="PANTHER" id="PTHR13847">
    <property type="entry name" value="SARCOSINE DEHYDROGENASE-RELATED"/>
    <property type="match status" value="1"/>
</dbReference>
<dbReference type="InterPro" id="IPR029043">
    <property type="entry name" value="GcvT/YgfZ_C"/>
</dbReference>
<accession>A0A6V7GVV7</accession>
<evidence type="ECO:0000259" key="3">
    <source>
        <dbReference type="Pfam" id="PF01266"/>
    </source>
</evidence>
<organism evidence="7 8">
    <name type="scientific">Heterotrigona itama</name>
    <dbReference type="NCBI Taxonomy" id="395501"/>
    <lineage>
        <taxon>Eukaryota</taxon>
        <taxon>Metazoa</taxon>
        <taxon>Ecdysozoa</taxon>
        <taxon>Arthropoda</taxon>
        <taxon>Hexapoda</taxon>
        <taxon>Insecta</taxon>
        <taxon>Pterygota</taxon>
        <taxon>Neoptera</taxon>
        <taxon>Endopterygota</taxon>
        <taxon>Hymenoptera</taxon>
        <taxon>Apocrita</taxon>
        <taxon>Aculeata</taxon>
        <taxon>Apoidea</taxon>
        <taxon>Anthophila</taxon>
        <taxon>Apidae</taxon>
        <taxon>Heterotrigona</taxon>
    </lineage>
</organism>
<protein>
    <recommendedName>
        <fullName evidence="9">Pyruvate dehydrogenase phosphatase regulatory subunit, mitochondrial</fullName>
    </recommendedName>
</protein>